<dbReference type="EMBL" id="CADCTS010000040">
    <property type="protein sequence ID" value="CAA9287752.1"/>
    <property type="molecule type" value="Genomic_DNA"/>
</dbReference>
<dbReference type="PANTHER" id="PTHR37836:SF3">
    <property type="entry name" value="ENDOGLUCANASE"/>
    <property type="match status" value="1"/>
</dbReference>
<reference evidence="2" key="1">
    <citation type="submission" date="2020-02" db="EMBL/GenBank/DDBJ databases">
        <authorList>
            <person name="Meier V. D."/>
        </authorList>
    </citation>
    <scope>NUCLEOTIDE SEQUENCE</scope>
    <source>
        <strain evidence="2">AVDCRST_MAG48</strain>
    </source>
</reference>
<dbReference type="Gene3D" id="3.20.20.80">
    <property type="entry name" value="Glycosidases"/>
    <property type="match status" value="1"/>
</dbReference>
<dbReference type="AlphaFoldDB" id="A0A6J4JUA5"/>
<dbReference type="InterPro" id="IPR017853">
    <property type="entry name" value="GH"/>
</dbReference>
<dbReference type="Pfam" id="PF13204">
    <property type="entry name" value="Apiosidase"/>
    <property type="match status" value="1"/>
</dbReference>
<organism evidence="2">
    <name type="scientific">uncultured Friedmanniella sp</name>
    <dbReference type="NCBI Taxonomy" id="335381"/>
    <lineage>
        <taxon>Bacteria</taxon>
        <taxon>Bacillati</taxon>
        <taxon>Actinomycetota</taxon>
        <taxon>Actinomycetes</taxon>
        <taxon>Propionibacteriales</taxon>
        <taxon>Nocardioidaceae</taxon>
        <taxon>Friedmanniella</taxon>
        <taxon>environmental samples</taxon>
    </lineage>
</organism>
<name>A0A6J4JUA5_9ACTN</name>
<dbReference type="InterPro" id="IPR025277">
    <property type="entry name" value="Apiosidase-like_cat_dom"/>
</dbReference>
<sequence length="435" mass="47738">MDLFAGRGSATARHPLRVAASGRHLEQDGRPVFLLADTLWAAFSRMTEAEWADALRLRRRQGFNAVQVSVLPIAHDRSLGSGSRAPFREVDGGWDLDAPDPAYFDRARAMVATAGDLGLTVVLVVLWCNYVPDTWGSTRTPELALDDARTERYLDLVLERFADLGPVLCVSGDDSLDSPVALARYRSALHRLKAGAPDCMTTLHSTPSAVLPDDLAADPALDLYAYQSGHDDGWEERSAALPERYAALEPVRPVHSMEPCYEGHGFGGGRERHDARNVRRASWTGLLAGAGAGLGYAAHGAWSWHRSGEDFNGEHFSGIPLPAARALELPGAWDVGLLRRLVEQHGLQDLRPRQDLVLENRSGARLGVSPDGQRAAAYLPYAFRLRLALDLDGWSVETWDLAHGRRDHVAWTVDGGRTTFEQPETTADLVHVLRR</sequence>
<feature type="domain" description="Apiosidase-like catalytic" evidence="1">
    <location>
        <begin position="21"/>
        <end position="346"/>
    </location>
</feature>
<dbReference type="SUPFAM" id="SSF51445">
    <property type="entry name" value="(Trans)glycosidases"/>
    <property type="match status" value="1"/>
</dbReference>
<accession>A0A6J4JUA5</accession>
<evidence type="ECO:0000259" key="1">
    <source>
        <dbReference type="Pfam" id="PF13204"/>
    </source>
</evidence>
<evidence type="ECO:0000313" key="2">
    <source>
        <dbReference type="EMBL" id="CAA9287752.1"/>
    </source>
</evidence>
<proteinExistence type="predicted"/>
<gene>
    <name evidence="2" type="ORF">AVDCRST_MAG48-266</name>
</gene>
<protein>
    <submittedName>
        <fullName evidence="2">GH140</fullName>
    </submittedName>
</protein>
<dbReference type="PANTHER" id="PTHR37836">
    <property type="entry name" value="LMO1036 PROTEIN"/>
    <property type="match status" value="1"/>
</dbReference>